<name>A0A2P2ND60_RHIMU</name>
<dbReference type="AlphaFoldDB" id="A0A2P2ND60"/>
<evidence type="ECO:0000313" key="1">
    <source>
        <dbReference type="EMBL" id="MBX40416.1"/>
    </source>
</evidence>
<protein>
    <submittedName>
        <fullName evidence="1">Uncharacterized protein</fullName>
    </submittedName>
</protein>
<organism evidence="1">
    <name type="scientific">Rhizophora mucronata</name>
    <name type="common">Asiatic mangrove</name>
    <dbReference type="NCBI Taxonomy" id="61149"/>
    <lineage>
        <taxon>Eukaryota</taxon>
        <taxon>Viridiplantae</taxon>
        <taxon>Streptophyta</taxon>
        <taxon>Embryophyta</taxon>
        <taxon>Tracheophyta</taxon>
        <taxon>Spermatophyta</taxon>
        <taxon>Magnoliopsida</taxon>
        <taxon>eudicotyledons</taxon>
        <taxon>Gunneridae</taxon>
        <taxon>Pentapetalae</taxon>
        <taxon>rosids</taxon>
        <taxon>fabids</taxon>
        <taxon>Malpighiales</taxon>
        <taxon>Rhizophoraceae</taxon>
        <taxon>Rhizophora</taxon>
    </lineage>
</organism>
<sequence>MQTFLKFQLLQSFTLMFFFSHNIGSNHRILTYCPCVQLWPTDLHAIFTF</sequence>
<accession>A0A2P2ND60</accession>
<reference evidence="1" key="1">
    <citation type="submission" date="2018-02" db="EMBL/GenBank/DDBJ databases">
        <title>Rhizophora mucronata_Transcriptome.</title>
        <authorList>
            <person name="Meera S.P."/>
            <person name="Sreeshan A."/>
            <person name="Augustine A."/>
        </authorList>
    </citation>
    <scope>NUCLEOTIDE SEQUENCE</scope>
    <source>
        <tissue evidence="1">Leaf</tissue>
    </source>
</reference>
<proteinExistence type="predicted"/>
<dbReference type="EMBL" id="GGEC01059932">
    <property type="protein sequence ID" value="MBX40416.1"/>
    <property type="molecule type" value="Transcribed_RNA"/>
</dbReference>